<proteinExistence type="predicted"/>
<organism evidence="1 2">
    <name type="scientific">Aspergillus welwitschiae</name>
    <dbReference type="NCBI Taxonomy" id="1341132"/>
    <lineage>
        <taxon>Eukaryota</taxon>
        <taxon>Fungi</taxon>
        <taxon>Dikarya</taxon>
        <taxon>Ascomycota</taxon>
        <taxon>Pezizomycotina</taxon>
        <taxon>Eurotiomycetes</taxon>
        <taxon>Eurotiomycetidae</taxon>
        <taxon>Eurotiales</taxon>
        <taxon>Aspergillaceae</taxon>
        <taxon>Aspergillus</taxon>
        <taxon>Aspergillus subgen. Circumdati</taxon>
    </lineage>
</organism>
<gene>
    <name evidence="1" type="ORF">BDQ94DRAFT_135155</name>
</gene>
<dbReference type="Proteomes" id="UP000253729">
    <property type="component" value="Unassembled WGS sequence"/>
</dbReference>
<evidence type="ECO:0000313" key="2">
    <source>
        <dbReference type="Proteomes" id="UP000253729"/>
    </source>
</evidence>
<keyword evidence="2" id="KW-1185">Reference proteome</keyword>
<sequence length="117" mass="13325">MASITFKRRQHYAVFNSLELRQHEHLWKFHKAVRQTNARILTLRIFKLPRSTRKLRSVQQASSDMKKGVVAAQLVGSGNAHPVTPIHFQLLPNNHAMARGFRGVRYSMPYGSTGSNS</sequence>
<dbReference type="RefSeq" id="XP_026630875.1">
    <property type="nucleotide sequence ID" value="XM_026764605.1"/>
</dbReference>
<dbReference type="EMBL" id="KZ852034">
    <property type="protein sequence ID" value="RDH37853.1"/>
    <property type="molecule type" value="Genomic_DNA"/>
</dbReference>
<reference evidence="1 2" key="1">
    <citation type="submission" date="2018-07" db="EMBL/GenBank/DDBJ databases">
        <title>The genomes of Aspergillus section Nigri reveals drivers in fungal speciation.</title>
        <authorList>
            <consortium name="DOE Joint Genome Institute"/>
            <person name="Vesth T.C."/>
            <person name="Nybo J."/>
            <person name="Theobald S."/>
            <person name="Brandl J."/>
            <person name="Frisvad J.C."/>
            <person name="Nielsen K.F."/>
            <person name="Lyhne E.K."/>
            <person name="Kogle M.E."/>
            <person name="Kuo A."/>
            <person name="Riley R."/>
            <person name="Clum A."/>
            <person name="Nolan M."/>
            <person name="Lipzen A."/>
            <person name="Salamov A."/>
            <person name="Henrissat B."/>
            <person name="Wiebenga A."/>
            <person name="De vries R.P."/>
            <person name="Grigoriev I.V."/>
            <person name="Mortensen U.H."/>
            <person name="Andersen M.R."/>
            <person name="Baker S.E."/>
        </authorList>
    </citation>
    <scope>NUCLEOTIDE SEQUENCE [LARGE SCALE GENOMIC DNA]</scope>
    <source>
        <strain evidence="1 2">CBS 139.54b</strain>
    </source>
</reference>
<protein>
    <submittedName>
        <fullName evidence="1">Uncharacterized protein</fullName>
    </submittedName>
</protein>
<name>A0A3F3QF24_9EURO</name>
<dbReference type="AlphaFoldDB" id="A0A3F3QF24"/>
<dbReference type="GeneID" id="38132961"/>
<evidence type="ECO:0000313" key="1">
    <source>
        <dbReference type="EMBL" id="RDH37853.1"/>
    </source>
</evidence>
<accession>A0A3F3QF24</accession>